<keyword evidence="4 7" id="KW-0479">Metal-binding</keyword>
<dbReference type="GO" id="GO:0006221">
    <property type="term" value="P:pyrimidine nucleotide biosynthetic process"/>
    <property type="evidence" value="ECO:0007669"/>
    <property type="project" value="UniProtKB-UniRule"/>
</dbReference>
<keyword evidence="10" id="KW-0808">Transferase</keyword>
<dbReference type="HAMAP" id="MF_00002">
    <property type="entry name" value="Asp_carb_tr_reg"/>
    <property type="match status" value="1"/>
</dbReference>
<evidence type="ECO:0000256" key="1">
    <source>
        <dbReference type="ARBA" id="ARBA00002565"/>
    </source>
</evidence>
<dbReference type="GO" id="GO:0009347">
    <property type="term" value="C:aspartate carbamoyltransferase complex"/>
    <property type="evidence" value="ECO:0007669"/>
    <property type="project" value="InterPro"/>
</dbReference>
<evidence type="ECO:0000256" key="2">
    <source>
        <dbReference type="ARBA" id="ARBA00010498"/>
    </source>
</evidence>
<feature type="binding site" evidence="7">
    <location>
        <position position="145"/>
    </location>
    <ligand>
        <name>Zn(2+)</name>
        <dbReference type="ChEBI" id="CHEBI:29105"/>
    </ligand>
</feature>
<dbReference type="SUPFAM" id="SSF54893">
    <property type="entry name" value="Aspartate carbamoyltransferase, Regulatory-chain, N-terminal domain"/>
    <property type="match status" value="1"/>
</dbReference>
<keyword evidence="5 7" id="KW-0862">Zinc</keyword>
<dbReference type="InterPro" id="IPR002801">
    <property type="entry name" value="Asp_carbamoylTrfase_reg"/>
</dbReference>
<evidence type="ECO:0000313" key="11">
    <source>
        <dbReference type="Proteomes" id="UP000291213"/>
    </source>
</evidence>
<dbReference type="EMBL" id="BDMD01000048">
    <property type="protein sequence ID" value="GBF09225.1"/>
    <property type="molecule type" value="Genomic_DNA"/>
</dbReference>
<dbReference type="GO" id="GO:0046872">
    <property type="term" value="F:metal ion binding"/>
    <property type="evidence" value="ECO:0007669"/>
    <property type="project" value="UniProtKB-KW"/>
</dbReference>
<feature type="binding site" evidence="7">
    <location>
        <position position="117"/>
    </location>
    <ligand>
        <name>Zn(2+)</name>
        <dbReference type="ChEBI" id="CHEBI:29105"/>
    </ligand>
</feature>
<dbReference type="InterPro" id="IPR020542">
    <property type="entry name" value="Asp_carbamoyltrfase_reg_C"/>
</dbReference>
<reference evidence="10 11" key="1">
    <citation type="submission" date="2017-02" db="EMBL/GenBank/DDBJ databases">
        <title>isolation and characterization of a novel temperate virus Aeropyrum globular virus 1 infecting hyperthermophilic archaeon Aeropyrum.</title>
        <authorList>
            <person name="Yumiya M."/>
            <person name="Yoshida T."/>
            <person name="Sako Y."/>
        </authorList>
    </citation>
    <scope>NUCLEOTIDE SEQUENCE [LARGE SCALE GENOMIC DNA]</scope>
    <source>
        <strain evidence="10 11">YK1-12-2013</strain>
    </source>
</reference>
<comment type="cofactor">
    <cofactor evidence="7">
        <name>Zn(2+)</name>
        <dbReference type="ChEBI" id="CHEBI:29105"/>
    </cofactor>
    <text evidence="7">Binds 1 zinc ion per subunit.</text>
</comment>
<evidence type="ECO:0000256" key="6">
    <source>
        <dbReference type="ARBA" id="ARBA00022975"/>
    </source>
</evidence>
<evidence type="ECO:0000256" key="3">
    <source>
        <dbReference type="ARBA" id="ARBA00021764"/>
    </source>
</evidence>
<dbReference type="InterPro" id="IPR036792">
    <property type="entry name" value="Asp_carbatrfase_reg_C_sf"/>
</dbReference>
<sequence>MVEGEGLLVRKIRSGVVIDHIPPGRAFTMLKALGLLPPRGYRWRIAVVINAESSKLGRKDILKIEGYKPRQRDLEVLGIIAPGATFNVIEDYKVVEKVKLKLPEESQGVLRCPNPTCITRKEREKAVSKMVLVSQDPPAYRCVYCGTTVMGDEIHDLISP</sequence>
<evidence type="ECO:0000256" key="7">
    <source>
        <dbReference type="HAMAP-Rule" id="MF_00002"/>
    </source>
</evidence>
<dbReference type="RefSeq" id="WP_243637269.1">
    <property type="nucleotide sequence ID" value="NZ_BDMD01000048.1"/>
</dbReference>
<dbReference type="Pfam" id="PF01948">
    <property type="entry name" value="PyrI"/>
    <property type="match status" value="1"/>
</dbReference>
<protein>
    <recommendedName>
        <fullName evidence="3 7">Aspartate carbamoyltransferase regulatory chain</fullName>
    </recommendedName>
</protein>
<comment type="subunit">
    <text evidence="7">Contains catalytic and regulatory chains.</text>
</comment>
<evidence type="ECO:0000259" key="9">
    <source>
        <dbReference type="Pfam" id="PF02748"/>
    </source>
</evidence>
<dbReference type="InterPro" id="IPR020545">
    <property type="entry name" value="Asp_carbamoyltransf_reg_N"/>
</dbReference>
<comment type="caution">
    <text evidence="10">The sequence shown here is derived from an EMBL/GenBank/DDBJ whole genome shotgun (WGS) entry which is preliminary data.</text>
</comment>
<proteinExistence type="inferred from homology"/>
<dbReference type="GO" id="GO:0006207">
    <property type="term" value="P:'de novo' pyrimidine nucleobase biosynthetic process"/>
    <property type="evidence" value="ECO:0007669"/>
    <property type="project" value="InterPro"/>
</dbReference>
<dbReference type="AlphaFoldDB" id="A0A401H9T8"/>
<dbReference type="Pfam" id="PF02748">
    <property type="entry name" value="PyrI_C"/>
    <property type="match status" value="1"/>
</dbReference>
<evidence type="ECO:0000259" key="8">
    <source>
        <dbReference type="Pfam" id="PF01948"/>
    </source>
</evidence>
<name>A0A401H9T8_AERPX</name>
<dbReference type="Gene3D" id="2.30.30.20">
    <property type="entry name" value="Aspartate carbamoyltransferase regulatory subunit, C-terminal domain"/>
    <property type="match status" value="1"/>
</dbReference>
<feature type="binding site" evidence="7">
    <location>
        <position position="142"/>
    </location>
    <ligand>
        <name>Zn(2+)</name>
        <dbReference type="ChEBI" id="CHEBI:29105"/>
    </ligand>
</feature>
<dbReference type="GO" id="GO:0016740">
    <property type="term" value="F:transferase activity"/>
    <property type="evidence" value="ECO:0007669"/>
    <property type="project" value="UniProtKB-KW"/>
</dbReference>
<dbReference type="PANTHER" id="PTHR35805:SF1">
    <property type="entry name" value="ASPARTATE CARBAMOYLTRANSFERASE REGULATORY CHAIN"/>
    <property type="match status" value="1"/>
</dbReference>
<evidence type="ECO:0000256" key="4">
    <source>
        <dbReference type="ARBA" id="ARBA00022723"/>
    </source>
</evidence>
<comment type="function">
    <text evidence="1 7">Involved in allosteric regulation of aspartate carbamoyltransferase.</text>
</comment>
<dbReference type="SUPFAM" id="SSF57825">
    <property type="entry name" value="Aspartate carbamoyltransferase, Regulatory-chain, C-terminal domain"/>
    <property type="match status" value="1"/>
</dbReference>
<organism evidence="10 11">
    <name type="scientific">Aeropyrum pernix</name>
    <dbReference type="NCBI Taxonomy" id="56636"/>
    <lineage>
        <taxon>Archaea</taxon>
        <taxon>Thermoproteota</taxon>
        <taxon>Thermoprotei</taxon>
        <taxon>Desulfurococcales</taxon>
        <taxon>Desulfurococcaceae</taxon>
        <taxon>Aeropyrum</taxon>
    </lineage>
</organism>
<feature type="binding site" evidence="7">
    <location>
        <position position="112"/>
    </location>
    <ligand>
        <name>Zn(2+)</name>
        <dbReference type="ChEBI" id="CHEBI:29105"/>
    </ligand>
</feature>
<comment type="similarity">
    <text evidence="2 7">Belongs to the PyrI family.</text>
</comment>
<accession>A0A401H9T8</accession>
<dbReference type="PANTHER" id="PTHR35805">
    <property type="entry name" value="ASPARTATE CARBAMOYLTRANSFERASE REGULATORY CHAIN"/>
    <property type="match status" value="1"/>
</dbReference>
<dbReference type="InterPro" id="IPR036793">
    <property type="entry name" value="Asp_carbatrfase_reg_N_sf"/>
</dbReference>
<keyword evidence="6 7" id="KW-0665">Pyrimidine biosynthesis</keyword>
<evidence type="ECO:0000256" key="5">
    <source>
        <dbReference type="ARBA" id="ARBA00022833"/>
    </source>
</evidence>
<feature type="domain" description="Aspartate carbamoyltransferase regulatory subunit C-terminal" evidence="9">
    <location>
        <begin position="107"/>
        <end position="154"/>
    </location>
</feature>
<gene>
    <name evidence="7" type="primary">pyrI</name>
    <name evidence="10" type="ORF">apy_09500</name>
</gene>
<evidence type="ECO:0000313" key="10">
    <source>
        <dbReference type="EMBL" id="GBF09225.1"/>
    </source>
</evidence>
<feature type="domain" description="Aspartate carbamoyltransferase regulatory subunit N-terminal" evidence="8">
    <location>
        <begin position="8"/>
        <end position="101"/>
    </location>
</feature>
<dbReference type="Gene3D" id="3.30.70.140">
    <property type="entry name" value="Aspartate carbamoyltransferase regulatory subunit, N-terminal domain"/>
    <property type="match status" value="1"/>
</dbReference>
<dbReference type="Proteomes" id="UP000291213">
    <property type="component" value="Unassembled WGS sequence"/>
</dbReference>